<dbReference type="Pfam" id="PF03568">
    <property type="entry name" value="Separin_C"/>
    <property type="match status" value="1"/>
</dbReference>
<evidence type="ECO:0000256" key="1">
    <source>
        <dbReference type="ARBA" id="ARBA00000451"/>
    </source>
</evidence>
<dbReference type="PANTHER" id="PTHR12792:SF0">
    <property type="entry name" value="SEPARIN"/>
    <property type="match status" value="1"/>
</dbReference>
<sequence length="2674" mass="300516">MSTSEFGRIDAKQQARLDAFIDALSDHRHYHANLVPELRELLSSVQSSAPQSQAHKAKNTNAEALGKQIKRLFNQSLSTLTKWSELLEASDASNVVPRDRSNDTTNSSRLNATNDKPAVAIGPVSKTQQMVSQTVTATSTISTSNITANENTGTKPLTGAAIKPTKTVTTTRNQTKAKEDMGPQKRAGQMHGARKNVDLDNSKTETPPRTSKSTGTTVISRQLVAKIEISTPTAALSISDEKSIYETDQPTYAHIAVLVDIGFLGVRTLELMGGYISTNLFEIEKARSNLISKIIQLGMKKRALQELGYLREQLIQCAISLWKERDLGTLDEQERQRSKSKIESGSVIPSSSSSVDSIKKSYQHLFTFPFPKALSTFAANSMPNALSATSVGLEQVLTFIRLVQALHNNAVRCWMDVRNGSLAYLLPEMMSQPNSPYDWCMCIANIHRQAGQQSLDALFRLLFIAAGKAVDIDPTREGHRHAFMLRMHGIKYHGLYRHLTETKDGMIWDKILRCGAEFEKSTRDGQTREDVLLLLRSYKTIYEFLGEFAAVDTSNARFLEWRKHFVHLSSKVDDTVIRIFAKSLQGDDQDMEMVDVATTKEPQPFTLSRHGTSPSMECDTRLKVVPIPRPITEPTISGIVIPVERVLSRLDDAVKALQKFEDSLQHWHTTLSSEKDLDSNMEKVKNALLVLEQDLSSFPPKGLPTSILQNVARIFRSMDNIRSVGSKIMDKYEKEQKRISTDSTSDVDVALRSLVSAGMVTRILSDVTVGLWHYARLDYQVGFEVKQIAWTLFNSNPKATPDPAKLSCARVDAILFLFRLYQSDIDSLRILDSPSILGYLESAFSTAKEMNDDESLPWISNALYNLGGALFKADRRKEAIRPLEAAVVCYLHWLRDDLGADSSLSDSNTTKNPKTEARLVLANRYEVLGVCSQSINDLSHALDCFNSGLCVLPLNSFRGIDTVALGELKTSQLPAAKLLNRRTRILLMMEEPRFTSVVTSVQEFESKVTKHDVPVHIRGIVQEFECGLLSVLSVKTNQVSRRNKEQIEILKHLMTRVYRGGRSLMNPIRRARVLVQLAVLYQAHSDMDLQQEAQHLIEEAIEILKERDLKADIELEHVRNYNLAFAYSWNGILDRSRGTGLSRKSKPFQIALQLWEIILSDIECFTSYEDTQLANHQSKVKKLRKHLPEPEILYDHLQMLADCLGMIDYRVLQVQVYFLMLRLCNGVLAMTEETCADAVRIYSRIGQAYLALGYSGKAKMALNHGKLVLEEMARTSKGSTLRGEVYATWLLVYSLYLTSVGYKAQGISAYNQAKYHSDQHQLLVGTREGVIGPLSKSGALSRKIEAKVYRAMIVVEASLARSQLLYYEGNLSEAISDSKRAGRQLSRIVSTLSTAIKTAQADPATVAARPMDNPFLVQGQTADQSEGQVQEQTWSENQQLRQGLEMLATQRFQWSIFRLLIEAYHQLGKLYLIQGSAREAEYFFVEGKHIATLSKAGKSLDRFMLDQAELQLRQHEWQGCQQTLEELSMQEDELNAGALSWEIQDARIQLLRGDLYFETDQFELSMQAYFRTDDVLSHLMDKSFISGLEQLVIREPQTPREAKLVTIGRRQGMGGSEILHWRSDASLGSRESGTPDQAQFECVTLGSIKAAIGYRTGLILGLEGRRVQAYGLIEDSKAEDPMAFTVAEYHFTKARLLILELEDAMAKHLMYALIPESALSVGLFKKTRTQKLESPPGSFNQSPVLNDSGIHALLGFSRDSHLSSPSVRVTRMTRRRRSQPANEPPSPNLSETRTNAHQAIGKDIVNQYHEILRKAREHLSAAYKHSIQIYSPHIISDICSKQVYLSVLESCFHQEGFQERVSSLGEPIGIRRDSHWTMATRAACYLEMAKAVTQHREMHGLIKQKLNPDSAQGDQSWPRDIQIKDQFIRSDQHQQMKTSRSKKEPRLQRIGSKTINFIGLEKPRRLVLLENTDGEGEQTAEANINVKMEEDEDMDLEQVGMKLEDLNSRRGKREYFNRQSQLHSSISLGNERSFLEIMDKVYERDTLIMEEQPETFQRDFVDILPDQWTVVSLSMDVEHEVLYVNRLRANSMPLVVRLPLNRAQLREGDDQNLGLRPIVGFDEEDELEPGPPLSYKEAAEELQEILRGSQETLALTSSKYHANIAGLTGQATQKPIELTREAKAEWWSQRQELDDRLCALLGCMEDQWLCGLKGLIQSHNTPSDEGNLIGFKKTLDWIMSQAVNSMSSVSSVFGTRASGQQSSASRKGLLVQFEINIDLCRVILHLGDQPTSAELKDLIYFLLDAYLYNNMNSSVASSTSAFGDISMSSSPTPPTIEYSEVQFGRIALQIKEALRCYWEAETVAKNNGFDEGGHVILILDKHLQGFPWESCPVLRQEAVSRVPSMWFLRDRILQQRYNLSKSNTEDPFSGSSSSITSTNVEARHPWDCKWQDLELDPQKTFYVLNPGGDLKNTEDAFKDYVKTQQGWDGITGRAPLDLECINGLSNNDLYIYFGHSGGEQYIKSTQIRQLGHCAVSLLLGCSSGSLKSEGEFDPTGNAMNYLLAGCPAVVANLWDVTDKDLDRFSMAMFSLWGLAANRYNSMPDKSRSQVDIDEMDNSHVERIGSERAESINGLRLSLVEAVKEAREECKLKYLVGAASVVYGIPCFLKGSNNK</sequence>
<keyword evidence="4" id="KW-0159">Chromosome partition</keyword>
<accession>A0A9P6T361</accession>
<evidence type="ECO:0000313" key="8">
    <source>
        <dbReference type="Proteomes" id="UP000703661"/>
    </source>
</evidence>
<evidence type="ECO:0000256" key="4">
    <source>
        <dbReference type="ARBA" id="ARBA00022829"/>
    </source>
</evidence>
<keyword evidence="3" id="KW-0378">Hydrolase</keyword>
<dbReference type="InterPro" id="IPR030397">
    <property type="entry name" value="SEPARIN_core_dom"/>
</dbReference>
<proteinExistence type="predicted"/>
<comment type="catalytic activity">
    <reaction evidence="1">
        <text>All bonds known to be hydrolyzed by this endopeptidase have arginine in P1 and an acidic residue in P4. P6 is often occupied by an acidic residue or by a hydroxy-amino-acid residue, the phosphorylation of which enhances cleavage.</text>
        <dbReference type="EC" id="3.4.22.49"/>
    </reaction>
</comment>
<feature type="region of interest" description="Disordered" evidence="5">
    <location>
        <begin position="1761"/>
        <end position="1793"/>
    </location>
</feature>
<evidence type="ECO:0000313" key="7">
    <source>
        <dbReference type="EMBL" id="KAG0020475.1"/>
    </source>
</evidence>
<evidence type="ECO:0000256" key="3">
    <source>
        <dbReference type="ARBA" id="ARBA00022801"/>
    </source>
</evidence>
<dbReference type="GO" id="GO:0051307">
    <property type="term" value="P:meiotic chromosome separation"/>
    <property type="evidence" value="ECO:0007669"/>
    <property type="project" value="TreeGrafter"/>
</dbReference>
<dbReference type="GO" id="GO:0006508">
    <property type="term" value="P:proteolysis"/>
    <property type="evidence" value="ECO:0007669"/>
    <property type="project" value="InterPro"/>
</dbReference>
<dbReference type="EC" id="3.4.22.49" evidence="2"/>
<keyword evidence="8" id="KW-1185">Reference proteome</keyword>
<dbReference type="GO" id="GO:0005737">
    <property type="term" value="C:cytoplasm"/>
    <property type="evidence" value="ECO:0007669"/>
    <property type="project" value="TreeGrafter"/>
</dbReference>
<dbReference type="Proteomes" id="UP000703661">
    <property type="component" value="Unassembled WGS sequence"/>
</dbReference>
<reference evidence="7" key="1">
    <citation type="journal article" date="2020" name="Fungal Divers.">
        <title>Resolving the Mortierellaceae phylogeny through synthesis of multi-gene phylogenetics and phylogenomics.</title>
        <authorList>
            <person name="Vandepol N."/>
            <person name="Liber J."/>
            <person name="Desiro A."/>
            <person name="Na H."/>
            <person name="Kennedy M."/>
            <person name="Barry K."/>
            <person name="Grigoriev I.V."/>
            <person name="Miller A.N."/>
            <person name="O'Donnell K."/>
            <person name="Stajich J.E."/>
            <person name="Bonito G."/>
        </authorList>
    </citation>
    <scope>NUCLEOTIDE SEQUENCE</scope>
    <source>
        <strain evidence="7">NRRL 2769</strain>
    </source>
</reference>
<dbReference type="PANTHER" id="PTHR12792">
    <property type="entry name" value="EXTRA SPINDLE POLES 1-RELATED"/>
    <property type="match status" value="1"/>
</dbReference>
<dbReference type="SUPFAM" id="SSF48452">
    <property type="entry name" value="TPR-like"/>
    <property type="match status" value="1"/>
</dbReference>
<feature type="region of interest" description="Disordered" evidence="5">
    <location>
        <begin position="166"/>
        <end position="216"/>
    </location>
</feature>
<comment type="caution">
    <text evidence="7">The sequence shown here is derived from an EMBL/GenBank/DDBJ whole genome shotgun (WGS) entry which is preliminary data.</text>
</comment>
<dbReference type="GO" id="GO:0072686">
    <property type="term" value="C:mitotic spindle"/>
    <property type="evidence" value="ECO:0007669"/>
    <property type="project" value="TreeGrafter"/>
</dbReference>
<dbReference type="EMBL" id="JAAAID010000214">
    <property type="protein sequence ID" value="KAG0020475.1"/>
    <property type="molecule type" value="Genomic_DNA"/>
</dbReference>
<evidence type="ECO:0000259" key="6">
    <source>
        <dbReference type="PROSITE" id="PS51700"/>
    </source>
</evidence>
<feature type="domain" description="Peptidase C50" evidence="6">
    <location>
        <begin position="2457"/>
        <end position="2552"/>
    </location>
</feature>
<protein>
    <recommendedName>
        <fullName evidence="2">separase</fullName>
        <ecNumber evidence="2">3.4.22.49</ecNumber>
    </recommendedName>
</protein>
<dbReference type="PROSITE" id="PS51700">
    <property type="entry name" value="SEPARIN"/>
    <property type="match status" value="1"/>
</dbReference>
<evidence type="ECO:0000256" key="2">
    <source>
        <dbReference type="ARBA" id="ARBA00012489"/>
    </source>
</evidence>
<name>A0A9P6T361_9FUNG</name>
<evidence type="ECO:0000256" key="5">
    <source>
        <dbReference type="SAM" id="MobiDB-lite"/>
    </source>
</evidence>
<organism evidence="7 8">
    <name type="scientific">Entomortierella chlamydospora</name>
    <dbReference type="NCBI Taxonomy" id="101097"/>
    <lineage>
        <taxon>Eukaryota</taxon>
        <taxon>Fungi</taxon>
        <taxon>Fungi incertae sedis</taxon>
        <taxon>Mucoromycota</taxon>
        <taxon>Mortierellomycotina</taxon>
        <taxon>Mortierellomycetes</taxon>
        <taxon>Mortierellales</taxon>
        <taxon>Mortierellaceae</taxon>
        <taxon>Entomortierella</taxon>
    </lineage>
</organism>
<dbReference type="InterPro" id="IPR011990">
    <property type="entry name" value="TPR-like_helical_dom_sf"/>
</dbReference>
<gene>
    <name evidence="7" type="ORF">BGZ80_004133</name>
</gene>
<feature type="compositionally biased region" description="Polar residues" evidence="5">
    <location>
        <begin position="103"/>
        <end position="114"/>
    </location>
</feature>
<dbReference type="GO" id="GO:0044732">
    <property type="term" value="C:mitotic spindle pole body"/>
    <property type="evidence" value="ECO:0007669"/>
    <property type="project" value="TreeGrafter"/>
</dbReference>
<dbReference type="GO" id="GO:0004197">
    <property type="term" value="F:cysteine-type endopeptidase activity"/>
    <property type="evidence" value="ECO:0007669"/>
    <property type="project" value="InterPro"/>
</dbReference>
<feature type="region of interest" description="Disordered" evidence="5">
    <location>
        <begin position="92"/>
        <end position="115"/>
    </location>
</feature>
<dbReference type="InterPro" id="IPR005314">
    <property type="entry name" value="Peptidase_C50"/>
</dbReference>
<dbReference type="GO" id="GO:0005634">
    <property type="term" value="C:nucleus"/>
    <property type="evidence" value="ECO:0007669"/>
    <property type="project" value="InterPro"/>
</dbReference>
<feature type="compositionally biased region" description="Polar residues" evidence="5">
    <location>
        <begin position="204"/>
        <end position="216"/>
    </location>
</feature>